<keyword evidence="2" id="KW-0326">Glycosidase</keyword>
<dbReference type="Pfam" id="PF02350">
    <property type="entry name" value="Epimerase_2"/>
    <property type="match status" value="1"/>
</dbReference>
<name>A0A940NR35_9BACI</name>
<dbReference type="GO" id="GO:0004553">
    <property type="term" value="F:hydrolase activity, hydrolyzing O-glycosyl compounds"/>
    <property type="evidence" value="ECO:0007669"/>
    <property type="project" value="InterPro"/>
</dbReference>
<dbReference type="CDD" id="cd03786">
    <property type="entry name" value="GTB_UDP-GlcNAc_2-Epimerase"/>
    <property type="match status" value="1"/>
</dbReference>
<evidence type="ECO:0000313" key="2">
    <source>
        <dbReference type="EMBL" id="MBP0726734.1"/>
    </source>
</evidence>
<accession>A0A940NR35</accession>
<reference evidence="2" key="1">
    <citation type="submission" date="2021-04" db="EMBL/GenBank/DDBJ databases">
        <title>Genome seq and assembly of Bacillus sp.</title>
        <authorList>
            <person name="Chhetri G."/>
        </authorList>
    </citation>
    <scope>NUCLEOTIDE SEQUENCE</scope>
    <source>
        <strain evidence="2">RG28</strain>
    </source>
</reference>
<evidence type="ECO:0000259" key="1">
    <source>
        <dbReference type="Pfam" id="PF02350"/>
    </source>
</evidence>
<dbReference type="InterPro" id="IPR020004">
    <property type="entry name" value="UDP-GlcNAc_Epase"/>
</dbReference>
<dbReference type="AlphaFoldDB" id="A0A940NR35"/>
<dbReference type="EMBL" id="JAGIYQ010000014">
    <property type="protein sequence ID" value="MBP0726734.1"/>
    <property type="molecule type" value="Genomic_DNA"/>
</dbReference>
<gene>
    <name evidence="2" type="primary">neuC</name>
    <name evidence="2" type="ORF">J5Y03_16370</name>
</gene>
<sequence length="388" mass="43659">MKRRKICVVTGSRAEYGLLYWLMKEIDEDPELELQLIVTGMHLSPEFGLTYKEIEKDGFYINEKVETQVSSDNKVGVVKSVGLGVIGFADSLNRLKPDVLVVLGDRYEILAAVQSAMLMNIPIAHLHGGEITEGAMDDNIRHAITKMSHIHFVANEEYKNRVVQLGEMPDSVFNYGAPGLDNIFKLNLLTKEELENELDFRFDNLSFLITFHPVTLEENSVEQVIELLKALEHFPKAKLLFTKCNSDSEGNRINEIIREFVQRNKERSKLVDSLGQVKYLSAIKAVDIVVGNSSSGLIEVPMLKKPTINIGNRQEGRLMAKSVVSCSSEAVEIKNAIQYVLTDTFQQKLESTISLYGNGKASNLIKQELGRIDLKNIVKKKFNNIKDL</sequence>
<keyword evidence="3" id="KW-1185">Reference proteome</keyword>
<dbReference type="NCBIfam" id="TIGR03568">
    <property type="entry name" value="NeuC_NnaA"/>
    <property type="match status" value="1"/>
</dbReference>
<keyword evidence="2" id="KW-0378">Hydrolase</keyword>
<dbReference type="PANTHER" id="PTHR43174:SF3">
    <property type="entry name" value="UDP-N-ACETYLGLUCOSAMINE 2-EPIMERASE"/>
    <property type="match status" value="1"/>
</dbReference>
<dbReference type="Proteomes" id="UP000682134">
    <property type="component" value="Unassembled WGS sequence"/>
</dbReference>
<proteinExistence type="predicted"/>
<dbReference type="PANTHER" id="PTHR43174">
    <property type="entry name" value="UDP-N-ACETYLGLUCOSAMINE 2-EPIMERASE"/>
    <property type="match status" value="1"/>
</dbReference>
<dbReference type="GO" id="GO:0006047">
    <property type="term" value="P:UDP-N-acetylglucosamine metabolic process"/>
    <property type="evidence" value="ECO:0007669"/>
    <property type="project" value="InterPro"/>
</dbReference>
<dbReference type="InterPro" id="IPR003331">
    <property type="entry name" value="UDP_GlcNAc_Epimerase_2_dom"/>
</dbReference>
<protein>
    <submittedName>
        <fullName evidence="2">UDP-N-acetylglucosamine 2-epimerase (Hydrolyzing)</fullName>
        <ecNumber evidence="2">3.2.1.183</ecNumber>
    </submittedName>
</protein>
<dbReference type="InterPro" id="IPR029767">
    <property type="entry name" value="WecB-like"/>
</dbReference>
<dbReference type="RefSeq" id="WP_209407079.1">
    <property type="nucleotide sequence ID" value="NZ_JAGIYQ010000014.1"/>
</dbReference>
<organism evidence="2 3">
    <name type="scientific">Gottfriedia endophytica</name>
    <dbReference type="NCBI Taxonomy" id="2820819"/>
    <lineage>
        <taxon>Bacteria</taxon>
        <taxon>Bacillati</taxon>
        <taxon>Bacillota</taxon>
        <taxon>Bacilli</taxon>
        <taxon>Bacillales</taxon>
        <taxon>Bacillaceae</taxon>
        <taxon>Gottfriedia</taxon>
    </lineage>
</organism>
<feature type="domain" description="UDP-N-acetylglucosamine 2-epimerase" evidence="1">
    <location>
        <begin position="24"/>
        <end position="368"/>
    </location>
</feature>
<dbReference type="EC" id="3.2.1.183" evidence="2"/>
<evidence type="ECO:0000313" key="3">
    <source>
        <dbReference type="Proteomes" id="UP000682134"/>
    </source>
</evidence>
<dbReference type="Gene3D" id="3.40.50.2000">
    <property type="entry name" value="Glycogen Phosphorylase B"/>
    <property type="match status" value="2"/>
</dbReference>
<dbReference type="SUPFAM" id="SSF53756">
    <property type="entry name" value="UDP-Glycosyltransferase/glycogen phosphorylase"/>
    <property type="match status" value="1"/>
</dbReference>
<comment type="caution">
    <text evidence="2">The sequence shown here is derived from an EMBL/GenBank/DDBJ whole genome shotgun (WGS) entry which is preliminary data.</text>
</comment>